<dbReference type="EMBL" id="JACOPN010000003">
    <property type="protein sequence ID" value="MBC5716832.1"/>
    <property type="molecule type" value="Genomic_DNA"/>
</dbReference>
<protein>
    <submittedName>
        <fullName evidence="4">S-layer homology domain-containing protein</fullName>
    </submittedName>
</protein>
<dbReference type="RefSeq" id="WP_186878172.1">
    <property type="nucleotide sequence ID" value="NZ_JACOPN010000003.1"/>
</dbReference>
<comment type="caution">
    <text evidence="4">The sequence shown here is derived from an EMBL/GenBank/DDBJ whole genome shotgun (WGS) entry which is preliminary data.</text>
</comment>
<feature type="signal peptide" evidence="2">
    <location>
        <begin position="1"/>
        <end position="24"/>
    </location>
</feature>
<name>A0A8J6J4K9_9FIRM</name>
<accession>A0A8J6J4K9</accession>
<reference evidence="4" key="1">
    <citation type="submission" date="2020-08" db="EMBL/GenBank/DDBJ databases">
        <title>Genome public.</title>
        <authorList>
            <person name="Liu C."/>
            <person name="Sun Q."/>
        </authorList>
    </citation>
    <scope>NUCLEOTIDE SEQUENCE</scope>
    <source>
        <strain evidence="4">BX5</strain>
    </source>
</reference>
<feature type="domain" description="SLH" evidence="3">
    <location>
        <begin position="16"/>
        <end position="84"/>
    </location>
</feature>
<organism evidence="4 5">
    <name type="scientific">Flintibacter faecis</name>
    <dbReference type="NCBI Taxonomy" id="2763047"/>
    <lineage>
        <taxon>Bacteria</taxon>
        <taxon>Bacillati</taxon>
        <taxon>Bacillota</taxon>
        <taxon>Clostridia</taxon>
        <taxon>Eubacteriales</taxon>
        <taxon>Flintibacter</taxon>
    </lineage>
</organism>
<evidence type="ECO:0000256" key="2">
    <source>
        <dbReference type="SAM" id="SignalP"/>
    </source>
</evidence>
<evidence type="ECO:0000256" key="1">
    <source>
        <dbReference type="ARBA" id="ARBA00022737"/>
    </source>
</evidence>
<feature type="domain" description="SLH" evidence="3">
    <location>
        <begin position="85"/>
        <end position="146"/>
    </location>
</feature>
<dbReference type="AlphaFoldDB" id="A0A8J6J4K9"/>
<keyword evidence="2" id="KW-0732">Signal</keyword>
<dbReference type="InterPro" id="IPR001119">
    <property type="entry name" value="SLH_dom"/>
</dbReference>
<feature type="chain" id="PRO_5035276173" evidence="2">
    <location>
        <begin position="25"/>
        <end position="347"/>
    </location>
</feature>
<keyword evidence="1" id="KW-0677">Repeat</keyword>
<dbReference type="Proteomes" id="UP000602260">
    <property type="component" value="Unassembled WGS sequence"/>
</dbReference>
<evidence type="ECO:0000313" key="4">
    <source>
        <dbReference type="EMBL" id="MBC5716832.1"/>
    </source>
</evidence>
<evidence type="ECO:0000313" key="5">
    <source>
        <dbReference type="Proteomes" id="UP000602260"/>
    </source>
</evidence>
<dbReference type="PROSITE" id="PS51272">
    <property type="entry name" value="SLH"/>
    <property type="match status" value="2"/>
</dbReference>
<dbReference type="Pfam" id="PF00395">
    <property type="entry name" value="SLH"/>
    <property type="match status" value="1"/>
</dbReference>
<keyword evidence="5" id="KW-1185">Reference proteome</keyword>
<sequence length="347" mass="37924">MKKRILSCILAFALALSLAPTAFAAADEATEAAQALYELGLFQGVGKDASGKPNFDLNRTPSRNEVVTMLVRLLGKAEEAKGTTWSTPFTDVADWAKPFVGYAYTKGLTAGTSATTYSGNDTVTASQYLTFVLRALGYTNGTDFQWDNAWELSDKIGLTDGRYSASTTNFTRGDAAIISKQALSIKLKDSSMTLAEALPASAPAETKTTSTNDTKIAILEANKSGIQSLQAGLSLCLNSLNYLSDSNESYAYQIAYLVKTFQYDQEYIRKAIGNWNTAITLCGDYSDTQLMKQYLQQLVSRFSQALSYTITPDNVLEYMKFRTALTTDDIEAKIENVMDSWVIDAIN</sequence>
<gene>
    <name evidence="4" type="ORF">H8S55_05790</name>
</gene>
<evidence type="ECO:0000259" key="3">
    <source>
        <dbReference type="PROSITE" id="PS51272"/>
    </source>
</evidence>
<proteinExistence type="predicted"/>